<keyword evidence="4" id="KW-0288">FMN</keyword>
<dbReference type="InterPro" id="IPR014063">
    <property type="entry name" value="Arsenate-R_ArsH"/>
</dbReference>
<dbReference type="PANTHER" id="PTHR43590:SF1">
    <property type="entry name" value="ARSENIC RESISTANCE PROTEIN ARSH (AFU_ORTHOLOGUE AFUA_5G15030)"/>
    <property type="match status" value="1"/>
</dbReference>
<organism evidence="12 13">
    <name type="scientific">Alkanindiges hydrocarboniclasticus</name>
    <dbReference type="NCBI Taxonomy" id="1907941"/>
    <lineage>
        <taxon>Bacteria</taxon>
        <taxon>Pseudomonadati</taxon>
        <taxon>Pseudomonadota</taxon>
        <taxon>Gammaproteobacteria</taxon>
        <taxon>Moraxellales</taxon>
        <taxon>Moraxellaceae</taxon>
        <taxon>Alkanindiges</taxon>
    </lineage>
</organism>
<dbReference type="STRING" id="1907941.BKE30_08550"/>
<evidence type="ECO:0000256" key="2">
    <source>
        <dbReference type="ARBA" id="ARBA00011881"/>
    </source>
</evidence>
<gene>
    <name evidence="12" type="ORF">BKE30_08550</name>
</gene>
<evidence type="ECO:0000256" key="4">
    <source>
        <dbReference type="ARBA" id="ARBA00022643"/>
    </source>
</evidence>
<evidence type="ECO:0000256" key="6">
    <source>
        <dbReference type="ARBA" id="ARBA00022857"/>
    </source>
</evidence>
<dbReference type="Pfam" id="PF03358">
    <property type="entry name" value="FMN_red"/>
    <property type="match status" value="1"/>
</dbReference>
<evidence type="ECO:0000259" key="11">
    <source>
        <dbReference type="Pfam" id="PF03358"/>
    </source>
</evidence>
<comment type="caution">
    <text evidence="12">The sequence shown here is derived from an EMBL/GenBank/DDBJ whole genome shotgun (WGS) entry which is preliminary data.</text>
</comment>
<keyword evidence="6" id="KW-0521">NADP</keyword>
<dbReference type="Gene3D" id="3.40.50.360">
    <property type="match status" value="1"/>
</dbReference>
<evidence type="ECO:0000256" key="1">
    <source>
        <dbReference type="ARBA" id="ARBA00001917"/>
    </source>
</evidence>
<dbReference type="SUPFAM" id="SSF52218">
    <property type="entry name" value="Flavoproteins"/>
    <property type="match status" value="1"/>
</dbReference>
<keyword evidence="7" id="KW-0560">Oxidoreductase</keyword>
<dbReference type="AlphaFoldDB" id="A0A1S8CU65"/>
<dbReference type="NCBIfam" id="TIGR02690">
    <property type="entry name" value="resist_ArsH"/>
    <property type="match status" value="1"/>
</dbReference>
<evidence type="ECO:0000256" key="7">
    <source>
        <dbReference type="ARBA" id="ARBA00023002"/>
    </source>
</evidence>
<comment type="similarity">
    <text evidence="8">Belongs to the ArsH family.</text>
</comment>
<dbReference type="GO" id="GO:0052873">
    <property type="term" value="F:FMN reductase (NADPH) activity"/>
    <property type="evidence" value="ECO:0007669"/>
    <property type="project" value="UniProtKB-ARBA"/>
</dbReference>
<dbReference type="GO" id="GO:0000166">
    <property type="term" value="F:nucleotide binding"/>
    <property type="evidence" value="ECO:0007669"/>
    <property type="project" value="UniProtKB-KW"/>
</dbReference>
<evidence type="ECO:0000256" key="3">
    <source>
        <dbReference type="ARBA" id="ARBA00022630"/>
    </source>
</evidence>
<reference evidence="12 13" key="1">
    <citation type="submission" date="2016-10" db="EMBL/GenBank/DDBJ databases">
        <title>Draft Genome sequence of Alkanindiges sp. strain H1.</title>
        <authorList>
            <person name="Subhash Y."/>
            <person name="Lee S."/>
        </authorList>
    </citation>
    <scope>NUCLEOTIDE SEQUENCE [LARGE SCALE GENOMIC DNA]</scope>
    <source>
        <strain evidence="12 13">H1</strain>
    </source>
</reference>
<proteinExistence type="inferred from homology"/>
<feature type="domain" description="NADPH-dependent FMN reductase-like" evidence="11">
    <location>
        <begin position="45"/>
        <end position="188"/>
    </location>
</feature>
<evidence type="ECO:0000256" key="10">
    <source>
        <dbReference type="ARBA" id="ARBA00081288"/>
    </source>
</evidence>
<dbReference type="PANTHER" id="PTHR43590">
    <property type="entry name" value="ARSENIC RESISTANCE PROTEIN ARSH (AFU_ORTHOLOGUE AFUA_5G15030)"/>
    <property type="match status" value="1"/>
</dbReference>
<protein>
    <recommendedName>
        <fullName evidence="9">NADPH-dependent FMN reductase ArsH</fullName>
    </recommendedName>
    <alternativeName>
        <fullName evidence="10">Arsenical resistance operon protein ArsH</fullName>
    </alternativeName>
</protein>
<comment type="cofactor">
    <cofactor evidence="1">
        <name>FMN</name>
        <dbReference type="ChEBI" id="CHEBI:58210"/>
    </cofactor>
</comment>
<name>A0A1S8CU65_9GAMM</name>
<evidence type="ECO:0000256" key="8">
    <source>
        <dbReference type="ARBA" id="ARBA00060727"/>
    </source>
</evidence>
<dbReference type="InterPro" id="IPR029039">
    <property type="entry name" value="Flavoprotein-like_sf"/>
</dbReference>
<accession>A0A1S8CU65</accession>
<dbReference type="FunFam" id="3.40.50.360:FF:000027">
    <property type="entry name" value="Arsenical resistance protein ArsH"/>
    <property type="match status" value="1"/>
</dbReference>
<evidence type="ECO:0000313" key="12">
    <source>
        <dbReference type="EMBL" id="ONG39818.1"/>
    </source>
</evidence>
<dbReference type="InterPro" id="IPR005025">
    <property type="entry name" value="FMN_Rdtase-like_dom"/>
</dbReference>
<evidence type="ECO:0000256" key="5">
    <source>
        <dbReference type="ARBA" id="ARBA00022741"/>
    </source>
</evidence>
<dbReference type="OrthoDB" id="6936458at2"/>
<keyword evidence="13" id="KW-1185">Reference proteome</keyword>
<evidence type="ECO:0000256" key="9">
    <source>
        <dbReference type="ARBA" id="ARBA00073853"/>
    </source>
</evidence>
<dbReference type="Proteomes" id="UP000192132">
    <property type="component" value="Unassembled WGS sequence"/>
</dbReference>
<dbReference type="EMBL" id="MLCN01000022">
    <property type="protein sequence ID" value="ONG39818.1"/>
    <property type="molecule type" value="Genomic_DNA"/>
</dbReference>
<evidence type="ECO:0000313" key="13">
    <source>
        <dbReference type="Proteomes" id="UP000192132"/>
    </source>
</evidence>
<keyword evidence="3" id="KW-0285">Flavoprotein</keyword>
<dbReference type="GO" id="GO:0016655">
    <property type="term" value="F:oxidoreductase activity, acting on NAD(P)H, quinone or similar compound as acceptor"/>
    <property type="evidence" value="ECO:0007669"/>
    <property type="project" value="TreeGrafter"/>
</dbReference>
<sequence>MVNGYLIGRATVSTKPHELPSLDIGLLPIPTKLQVEMDHALSHAPRILILYGSLRTRSYSRFLALEAQRILEYMGCEVRVFHADGLPLPDSEDDSHTKVQELRSLALWSEGMVWCTPERHGAMTGIMKSQIDWIPLSQGAVRPTQGKTLALMQVSGGSQSFNAVNQLRILGRWMRMFTIPNQSSVPKAFLEFDEAGRMKPSALYERVVDVMEELVKFTLLLCGRQDYLVDRYSERKESAEALSQRVNQRSL</sequence>
<comment type="subunit">
    <text evidence="2">Homotetramer.</text>
</comment>
<keyword evidence="5" id="KW-0547">Nucleotide-binding</keyword>